<reference evidence="4 5" key="2">
    <citation type="submission" date="2018-11" db="EMBL/GenBank/DDBJ databases">
        <authorList>
            <consortium name="Pathogen Informatics"/>
        </authorList>
    </citation>
    <scope>NUCLEOTIDE SEQUENCE [LARGE SCALE GENOMIC DNA]</scope>
</reference>
<organism evidence="6">
    <name type="scientific">Nippostrongylus brasiliensis</name>
    <name type="common">Rat hookworm</name>
    <dbReference type="NCBI Taxonomy" id="27835"/>
    <lineage>
        <taxon>Eukaryota</taxon>
        <taxon>Metazoa</taxon>
        <taxon>Ecdysozoa</taxon>
        <taxon>Nematoda</taxon>
        <taxon>Chromadorea</taxon>
        <taxon>Rhabditida</taxon>
        <taxon>Rhabditina</taxon>
        <taxon>Rhabditomorpha</taxon>
        <taxon>Strongyloidea</taxon>
        <taxon>Heligmosomidae</taxon>
        <taxon>Nippostrongylus</taxon>
    </lineage>
</organism>
<feature type="domain" description="Galectin" evidence="3">
    <location>
        <begin position="1"/>
        <end position="236"/>
    </location>
</feature>
<dbReference type="SMART" id="SM00276">
    <property type="entry name" value="GLECT"/>
    <property type="match status" value="2"/>
</dbReference>
<dbReference type="SMART" id="SM00908">
    <property type="entry name" value="Gal-bind_lectin"/>
    <property type="match status" value="2"/>
</dbReference>
<dbReference type="WBParaSite" id="NBR_0000909301-mRNA-1">
    <property type="protein sequence ID" value="NBR_0000909301-mRNA-1"/>
    <property type="gene ID" value="NBR_0000909301"/>
</dbReference>
<dbReference type="Proteomes" id="UP000271162">
    <property type="component" value="Unassembled WGS sequence"/>
</dbReference>
<evidence type="ECO:0000313" key="4">
    <source>
        <dbReference type="EMBL" id="VDL72683.1"/>
    </source>
</evidence>
<dbReference type="SUPFAM" id="SSF49899">
    <property type="entry name" value="Concanavalin A-like lectins/glucanases"/>
    <property type="match status" value="2"/>
</dbReference>
<dbReference type="EMBL" id="UYSL01020090">
    <property type="protein sequence ID" value="VDL72683.1"/>
    <property type="molecule type" value="Genomic_DNA"/>
</dbReference>
<proteinExistence type="predicted"/>
<evidence type="ECO:0000259" key="3">
    <source>
        <dbReference type="PROSITE" id="PS51304"/>
    </source>
</evidence>
<evidence type="ECO:0000256" key="1">
    <source>
        <dbReference type="ARBA" id="ARBA00022734"/>
    </source>
</evidence>
<protein>
    <recommendedName>
        <fullName evidence="2">Galectin</fullName>
    </recommendedName>
</protein>
<dbReference type="OMA" id="NIGGNWG"/>
<dbReference type="Gene3D" id="2.60.120.200">
    <property type="match status" value="2"/>
</dbReference>
<dbReference type="GO" id="GO:0030246">
    <property type="term" value="F:carbohydrate binding"/>
    <property type="evidence" value="ECO:0007669"/>
    <property type="project" value="UniProtKB-UniRule"/>
</dbReference>
<accession>A0A0N4Y0M3</accession>
<dbReference type="PANTHER" id="PTHR11346:SF116">
    <property type="entry name" value="GALECTIN"/>
    <property type="match status" value="1"/>
</dbReference>
<name>A0A0N4Y0M3_NIPBR</name>
<evidence type="ECO:0000313" key="6">
    <source>
        <dbReference type="WBParaSite" id="NBR_0000909301-mRNA-1"/>
    </source>
</evidence>
<sequence length="236" mass="26063">MSPGSVLHVHGKINNPAFRVDIDFLEGYAGSAGGKTVFQLSLKFDDSSMVMNSKINGFWGKEEKVTMPFKAGMPFDVKARATSECWEVYCANTKLHTYAHRVPFGPIDIIDVNGEAVLNDQHLILFGYAFGDSWQVELTDNGGNVIFQFVANYKQKSVTRNANIGGNWGQEERGGQFPFQRDRGFDLSIANLPAGIQMIANNARFGTFAHRTPNPISDYTGLKISGDVNMVMVRIA</sequence>
<keyword evidence="1 2" id="KW-0430">Lectin</keyword>
<keyword evidence="5" id="KW-1185">Reference proteome</keyword>
<dbReference type="AlphaFoldDB" id="A0A0N4Y0M3"/>
<dbReference type="STRING" id="27835.A0A0N4Y0M3"/>
<dbReference type="InterPro" id="IPR001079">
    <property type="entry name" value="Galectin_CRD"/>
</dbReference>
<dbReference type="InterPro" id="IPR013320">
    <property type="entry name" value="ConA-like_dom_sf"/>
</dbReference>
<dbReference type="GO" id="GO:0016936">
    <property type="term" value="F:galactoside binding"/>
    <property type="evidence" value="ECO:0007669"/>
    <property type="project" value="TreeGrafter"/>
</dbReference>
<evidence type="ECO:0000313" key="5">
    <source>
        <dbReference type="Proteomes" id="UP000271162"/>
    </source>
</evidence>
<gene>
    <name evidence="4" type="ORF">NBR_LOCUS9094</name>
</gene>
<evidence type="ECO:0000256" key="2">
    <source>
        <dbReference type="RuleBase" id="RU102079"/>
    </source>
</evidence>
<reference evidence="6" key="1">
    <citation type="submission" date="2017-02" db="UniProtKB">
        <authorList>
            <consortium name="WormBaseParasite"/>
        </authorList>
    </citation>
    <scope>IDENTIFICATION</scope>
</reference>
<dbReference type="InterPro" id="IPR044156">
    <property type="entry name" value="Galectin-like"/>
</dbReference>
<dbReference type="CDD" id="cd00070">
    <property type="entry name" value="GLECT"/>
    <property type="match status" value="2"/>
</dbReference>
<dbReference type="Pfam" id="PF00337">
    <property type="entry name" value="Gal-bind_lectin"/>
    <property type="match status" value="2"/>
</dbReference>
<dbReference type="PANTHER" id="PTHR11346">
    <property type="entry name" value="GALECTIN"/>
    <property type="match status" value="1"/>
</dbReference>
<dbReference type="PROSITE" id="PS51304">
    <property type="entry name" value="GALECTIN"/>
    <property type="match status" value="1"/>
</dbReference>